<feature type="domain" description="Ketoreductase" evidence="1">
    <location>
        <begin position="49"/>
        <end position="191"/>
    </location>
</feature>
<sequence length="365" mass="38612">MFAWPFRLCPLVPSPGSPPRLIAGLGAWSLSFATSAGRTDFLTQSKEAKPVWVTGAGGFIGLHLARFLGQKGCHVIGFGRKEAPGFALATGGVFFSGAIAVETMDAALAAHGRPSAVYHLAGGATVGQSIADPLKDFEQSVVSAARVLDFLRRRAPDAPVVLASSAAVYGGGHAGSIRVDAALDPYSPYGYHKRMVEELGRSYCAAYGQPVSVARLFSVYGEGLRKQLLWDLCGRLAAGETDIVLGGTGREMRDWHHVSDVVRLIHRILPAGEPRFAVYNGGAGAPASVSTISSMVLEAWGGNHRLSFSGESRRGDPVNLISDPSGVPEGLQLQVPLSRGIAGYVDWYRAEILAEPVGHLRRSAP</sequence>
<name>A0A271KJM8_9HYPH</name>
<dbReference type="CDD" id="cd08946">
    <property type="entry name" value="SDR_e"/>
    <property type="match status" value="1"/>
</dbReference>
<dbReference type="Proteomes" id="UP000215931">
    <property type="component" value="Unassembled WGS sequence"/>
</dbReference>
<dbReference type="PANTHER" id="PTHR43245">
    <property type="entry name" value="BIFUNCTIONAL POLYMYXIN RESISTANCE PROTEIN ARNA"/>
    <property type="match status" value="1"/>
</dbReference>
<dbReference type="InterPro" id="IPR050177">
    <property type="entry name" value="Lipid_A_modif_metabolic_enz"/>
</dbReference>
<dbReference type="InterPro" id="IPR001509">
    <property type="entry name" value="Epimerase_deHydtase"/>
</dbReference>
<keyword evidence="3" id="KW-1185">Reference proteome</keyword>
<evidence type="ECO:0000313" key="3">
    <source>
        <dbReference type="Proteomes" id="UP000215931"/>
    </source>
</evidence>
<gene>
    <name evidence="2" type="ORF">CIT31_09335</name>
</gene>
<dbReference type="PANTHER" id="PTHR43245:SF13">
    <property type="entry name" value="UDP-D-APIOSE_UDP-D-XYLOSE SYNTHASE 2"/>
    <property type="match status" value="1"/>
</dbReference>
<dbReference type="AlphaFoldDB" id="A0A271KJM8"/>
<comment type="caution">
    <text evidence="2">The sequence shown here is derived from an EMBL/GenBank/DDBJ whole genome shotgun (WGS) entry which is preliminary data.</text>
</comment>
<dbReference type="InterPro" id="IPR036291">
    <property type="entry name" value="NAD(P)-bd_dom_sf"/>
</dbReference>
<dbReference type="EMBL" id="NPKH01000016">
    <property type="protein sequence ID" value="PAP95972.1"/>
    <property type="molecule type" value="Genomic_DNA"/>
</dbReference>
<dbReference type="SUPFAM" id="SSF51735">
    <property type="entry name" value="NAD(P)-binding Rossmann-fold domains"/>
    <property type="match status" value="1"/>
</dbReference>
<proteinExistence type="predicted"/>
<organism evidence="2 3">
    <name type="scientific">Mesorhizobium wenxiniae</name>
    <dbReference type="NCBI Taxonomy" id="2014805"/>
    <lineage>
        <taxon>Bacteria</taxon>
        <taxon>Pseudomonadati</taxon>
        <taxon>Pseudomonadota</taxon>
        <taxon>Alphaproteobacteria</taxon>
        <taxon>Hyphomicrobiales</taxon>
        <taxon>Phyllobacteriaceae</taxon>
        <taxon>Mesorhizobium</taxon>
    </lineage>
</organism>
<dbReference type="InterPro" id="IPR057326">
    <property type="entry name" value="KR_dom"/>
</dbReference>
<protein>
    <recommendedName>
        <fullName evidence="1">Ketoreductase domain-containing protein</fullName>
    </recommendedName>
</protein>
<reference evidence="2 3" key="1">
    <citation type="submission" date="2017-08" db="EMBL/GenBank/DDBJ databases">
        <title>Mesorhizobium wenxinae sp. nov., a novel rhizobial species isolated from root nodules of chickpea (Cicer arietinum L.).</title>
        <authorList>
            <person name="Zhang J."/>
        </authorList>
    </citation>
    <scope>NUCLEOTIDE SEQUENCE [LARGE SCALE GENOMIC DNA]</scope>
    <source>
        <strain evidence="3">WYCCWR 10019</strain>
    </source>
</reference>
<dbReference type="SMART" id="SM00822">
    <property type="entry name" value="PKS_KR"/>
    <property type="match status" value="1"/>
</dbReference>
<dbReference type="Pfam" id="PF01370">
    <property type="entry name" value="Epimerase"/>
    <property type="match status" value="1"/>
</dbReference>
<accession>A0A271KJM8</accession>
<dbReference type="OrthoDB" id="5295702at2"/>
<evidence type="ECO:0000259" key="1">
    <source>
        <dbReference type="SMART" id="SM00822"/>
    </source>
</evidence>
<evidence type="ECO:0000313" key="2">
    <source>
        <dbReference type="EMBL" id="PAP95972.1"/>
    </source>
</evidence>
<dbReference type="Gene3D" id="3.40.50.720">
    <property type="entry name" value="NAD(P)-binding Rossmann-like Domain"/>
    <property type="match status" value="1"/>
</dbReference>